<evidence type="ECO:0000313" key="3">
    <source>
        <dbReference type="Proteomes" id="UP000256970"/>
    </source>
</evidence>
<dbReference type="PANTHER" id="PTHR31094:SF2">
    <property type="entry name" value="RIKEN CDNA 2310061I04 GENE"/>
    <property type="match status" value="1"/>
</dbReference>
<proteinExistence type="predicted"/>
<dbReference type="EMBL" id="FNXT01000713">
    <property type="protein sequence ID" value="SZX66565.1"/>
    <property type="molecule type" value="Genomic_DNA"/>
</dbReference>
<name>A0A383VM13_TETOB</name>
<dbReference type="Pfam" id="PF10184">
    <property type="entry name" value="DUF2358"/>
    <property type="match status" value="1"/>
</dbReference>
<feature type="region of interest" description="Disordered" evidence="1">
    <location>
        <begin position="108"/>
        <end position="127"/>
    </location>
</feature>
<dbReference type="PANTHER" id="PTHR31094">
    <property type="entry name" value="RIKEN CDNA 2310061I04 GENE"/>
    <property type="match status" value="1"/>
</dbReference>
<accession>A0A383VM13</accession>
<organism evidence="2 3">
    <name type="scientific">Tetradesmus obliquus</name>
    <name type="common">Green alga</name>
    <name type="synonym">Acutodesmus obliquus</name>
    <dbReference type="NCBI Taxonomy" id="3088"/>
    <lineage>
        <taxon>Eukaryota</taxon>
        <taxon>Viridiplantae</taxon>
        <taxon>Chlorophyta</taxon>
        <taxon>core chlorophytes</taxon>
        <taxon>Chlorophyceae</taxon>
        <taxon>CS clade</taxon>
        <taxon>Sphaeropleales</taxon>
        <taxon>Scenedesmaceae</taxon>
        <taxon>Tetradesmus</taxon>
    </lineage>
</organism>
<dbReference type="InterPro" id="IPR018790">
    <property type="entry name" value="DUF2358"/>
</dbReference>
<evidence type="ECO:0000313" key="2">
    <source>
        <dbReference type="EMBL" id="SZX66565.1"/>
    </source>
</evidence>
<dbReference type="AlphaFoldDB" id="A0A383VM13"/>
<evidence type="ECO:0000256" key="1">
    <source>
        <dbReference type="SAM" id="MobiDB-lite"/>
    </source>
</evidence>
<protein>
    <submittedName>
        <fullName evidence="2">Uncharacterized protein</fullName>
    </submittedName>
</protein>
<gene>
    <name evidence="2" type="ORF">BQ4739_LOCUS6968</name>
</gene>
<reference evidence="2 3" key="1">
    <citation type="submission" date="2016-10" db="EMBL/GenBank/DDBJ databases">
        <authorList>
            <person name="Cai Z."/>
        </authorList>
    </citation>
    <scope>NUCLEOTIDE SEQUENCE [LARGE SCALE GENOMIC DNA]</scope>
</reference>
<sequence>MLHRMVQPAYLAFKQQCRQPSASSSSSGSSSISRVAASVAQHAHVEPAHTALQRVAVTPAYAIPVYGAARSSCSGGSVANSTGHSIPSIPATLHGAVTSSSSIVSSGPAKILGGAPGPQKPGKDSDEFGPNFGEAVVVLREDLPLLFVQEMRFHIYREDVTFRTPSLRYLSGLWKYRLLARGARWLGRLLYSDMSCNVQRMWQPPGNRRQLRVRWSVSGVPRVPLLAGDQALSTEVISTYTFDSQGKIYEHQVDQIIPPESPLVKTLEWLMARLQPGASLQPQLPIPGMPRGY</sequence>
<dbReference type="Proteomes" id="UP000256970">
    <property type="component" value="Unassembled WGS sequence"/>
</dbReference>
<keyword evidence="3" id="KW-1185">Reference proteome</keyword>